<dbReference type="GO" id="GO:0003700">
    <property type="term" value="F:DNA-binding transcription factor activity"/>
    <property type="evidence" value="ECO:0007669"/>
    <property type="project" value="TreeGrafter"/>
</dbReference>
<evidence type="ECO:0000256" key="1">
    <source>
        <dbReference type="ARBA" id="ARBA00023015"/>
    </source>
</evidence>
<dbReference type="Proteomes" id="UP000248057">
    <property type="component" value="Unassembled WGS sequence"/>
</dbReference>
<dbReference type="InterPro" id="IPR010982">
    <property type="entry name" value="Lambda_DNA-bd_dom_sf"/>
</dbReference>
<dbReference type="CDD" id="cd01392">
    <property type="entry name" value="HTH_LacI"/>
    <property type="match status" value="1"/>
</dbReference>
<dbReference type="Pfam" id="PF13377">
    <property type="entry name" value="Peripla_BP_3"/>
    <property type="match status" value="1"/>
</dbReference>
<name>A0A2V3XUB3_9FIRM</name>
<keyword evidence="7" id="KW-1185">Reference proteome</keyword>
<feature type="domain" description="HTH cro/C1-type" evidence="5">
    <location>
        <begin position="3"/>
        <end position="47"/>
    </location>
</feature>
<organism evidence="6 7">
    <name type="scientific">Hungatella effluvii</name>
    <dbReference type="NCBI Taxonomy" id="1096246"/>
    <lineage>
        <taxon>Bacteria</taxon>
        <taxon>Bacillati</taxon>
        <taxon>Bacillota</taxon>
        <taxon>Clostridia</taxon>
        <taxon>Lachnospirales</taxon>
        <taxon>Lachnospiraceae</taxon>
        <taxon>Hungatella</taxon>
    </lineage>
</organism>
<sequence length="335" mass="36550">MVTLKDVAKAAGVSAMTVSRVIHGNTSGVSQETRAKIQEIIDTMGYVPNASARSLVGSSSHIITVLVSKRHYENPLESPYNAELLGVIANAVQQEGYCLMVRLVDTFQDITPSLRSWHSEGAIFLGVFDSEMLQIQNDNKIPLVFTDSYSSMRQIINVGIDDFKGGSLAAAHLAGLGHRQFAFIGPSIQENGVIRHRYEGFCLGLNDLGIPSEAITAYTSDTEEHMALALEDIRRRHGELTAIFAASDVIAANLIQDLHHAGFQIPADYSIMGFDNQPIGRFLTPQLTTISQDVHRKAELAVEILFRHIKDAGAPAENIVLDVQLVERASTASRV</sequence>
<dbReference type="CDD" id="cd06267">
    <property type="entry name" value="PBP1_LacI_sugar_binding-like"/>
    <property type="match status" value="1"/>
</dbReference>
<dbReference type="InterPro" id="IPR000843">
    <property type="entry name" value="HTH_LacI"/>
</dbReference>
<dbReference type="GO" id="GO:0000976">
    <property type="term" value="F:transcription cis-regulatory region binding"/>
    <property type="evidence" value="ECO:0007669"/>
    <property type="project" value="TreeGrafter"/>
</dbReference>
<evidence type="ECO:0000256" key="3">
    <source>
        <dbReference type="ARBA" id="ARBA00023163"/>
    </source>
</evidence>
<dbReference type="SUPFAM" id="SSF53822">
    <property type="entry name" value="Periplasmic binding protein-like I"/>
    <property type="match status" value="1"/>
</dbReference>
<feature type="domain" description="HTH lacI-type" evidence="4">
    <location>
        <begin position="2"/>
        <end position="57"/>
    </location>
</feature>
<dbReference type="EMBL" id="QJKD01000026">
    <property type="protein sequence ID" value="PXX44533.1"/>
    <property type="molecule type" value="Genomic_DNA"/>
</dbReference>
<evidence type="ECO:0000259" key="5">
    <source>
        <dbReference type="PROSITE" id="PS50943"/>
    </source>
</evidence>
<dbReference type="PROSITE" id="PS00356">
    <property type="entry name" value="HTH_LACI_1"/>
    <property type="match status" value="1"/>
</dbReference>
<gene>
    <name evidence="6" type="ORF">DFR60_12620</name>
</gene>
<dbReference type="SUPFAM" id="SSF47413">
    <property type="entry name" value="lambda repressor-like DNA-binding domains"/>
    <property type="match status" value="1"/>
</dbReference>
<reference evidence="6 7" key="1">
    <citation type="submission" date="2018-05" db="EMBL/GenBank/DDBJ databases">
        <title>Genomic Encyclopedia of Type Strains, Phase IV (KMG-IV): sequencing the most valuable type-strain genomes for metagenomic binning, comparative biology and taxonomic classification.</title>
        <authorList>
            <person name="Goeker M."/>
        </authorList>
    </citation>
    <scope>NUCLEOTIDE SEQUENCE [LARGE SCALE GENOMIC DNA]</scope>
    <source>
        <strain evidence="6 7">DSM 24995</strain>
    </source>
</reference>
<accession>A0A2V3XUB3</accession>
<comment type="caution">
    <text evidence="6">The sequence shown here is derived from an EMBL/GenBank/DDBJ whole genome shotgun (WGS) entry which is preliminary data.</text>
</comment>
<dbReference type="SMART" id="SM00354">
    <property type="entry name" value="HTH_LACI"/>
    <property type="match status" value="1"/>
</dbReference>
<dbReference type="RefSeq" id="WP_110326324.1">
    <property type="nucleotide sequence ID" value="NZ_JAQETU010000024.1"/>
</dbReference>
<dbReference type="PANTHER" id="PTHR30146:SF24">
    <property type="entry name" value="XYLOSE OPERON REGULATORY PROTEIN"/>
    <property type="match status" value="1"/>
</dbReference>
<proteinExistence type="predicted"/>
<keyword evidence="1" id="KW-0805">Transcription regulation</keyword>
<keyword evidence="3" id="KW-0804">Transcription</keyword>
<evidence type="ECO:0000313" key="7">
    <source>
        <dbReference type="Proteomes" id="UP000248057"/>
    </source>
</evidence>
<dbReference type="AlphaFoldDB" id="A0A2V3XUB3"/>
<dbReference type="InterPro" id="IPR001387">
    <property type="entry name" value="Cro/C1-type_HTH"/>
</dbReference>
<dbReference type="PROSITE" id="PS50943">
    <property type="entry name" value="HTH_CROC1"/>
    <property type="match status" value="1"/>
</dbReference>
<dbReference type="PANTHER" id="PTHR30146">
    <property type="entry name" value="LACI-RELATED TRANSCRIPTIONAL REPRESSOR"/>
    <property type="match status" value="1"/>
</dbReference>
<evidence type="ECO:0000259" key="4">
    <source>
        <dbReference type="PROSITE" id="PS50932"/>
    </source>
</evidence>
<evidence type="ECO:0000256" key="2">
    <source>
        <dbReference type="ARBA" id="ARBA00023125"/>
    </source>
</evidence>
<dbReference type="InterPro" id="IPR046335">
    <property type="entry name" value="LacI/GalR-like_sensor"/>
</dbReference>
<keyword evidence="2" id="KW-0238">DNA-binding</keyword>
<dbReference type="GeneID" id="86064809"/>
<dbReference type="Pfam" id="PF00356">
    <property type="entry name" value="LacI"/>
    <property type="match status" value="1"/>
</dbReference>
<dbReference type="Gene3D" id="1.10.260.40">
    <property type="entry name" value="lambda repressor-like DNA-binding domains"/>
    <property type="match status" value="1"/>
</dbReference>
<dbReference type="Gene3D" id="3.40.50.2300">
    <property type="match status" value="2"/>
</dbReference>
<evidence type="ECO:0000313" key="6">
    <source>
        <dbReference type="EMBL" id="PXX44533.1"/>
    </source>
</evidence>
<dbReference type="PROSITE" id="PS50932">
    <property type="entry name" value="HTH_LACI_2"/>
    <property type="match status" value="1"/>
</dbReference>
<dbReference type="InterPro" id="IPR028082">
    <property type="entry name" value="Peripla_BP_I"/>
</dbReference>
<dbReference type="PRINTS" id="PR00036">
    <property type="entry name" value="HTHLACI"/>
</dbReference>
<protein>
    <submittedName>
        <fullName evidence="6">LacI family transcriptional regulator</fullName>
    </submittedName>
</protein>